<reference evidence="12" key="2">
    <citation type="submission" date="2020-09" db="EMBL/GenBank/DDBJ databases">
        <authorList>
            <person name="Sun Q."/>
            <person name="Ohkuma M."/>
        </authorList>
    </citation>
    <scope>NUCLEOTIDE SEQUENCE</scope>
    <source>
        <strain evidence="12">JCM 3346</strain>
    </source>
</reference>
<dbReference type="GO" id="GO:0046872">
    <property type="term" value="F:metal ion binding"/>
    <property type="evidence" value="ECO:0007669"/>
    <property type="project" value="UniProtKB-KW"/>
</dbReference>
<dbReference type="InterPro" id="IPR015375">
    <property type="entry name" value="NADH_PPase-like_N"/>
</dbReference>
<keyword evidence="6" id="KW-0378">Hydrolase</keyword>
<dbReference type="InterPro" id="IPR000086">
    <property type="entry name" value="NUDIX_hydrolase_dom"/>
</dbReference>
<evidence type="ECO:0000256" key="7">
    <source>
        <dbReference type="ARBA" id="ARBA00022842"/>
    </source>
</evidence>
<dbReference type="PANTHER" id="PTHR42904">
    <property type="entry name" value="NUDIX HYDROLASE, NUDC SUBFAMILY"/>
    <property type="match status" value="1"/>
</dbReference>
<comment type="cofactor">
    <cofactor evidence="2">
        <name>Zn(2+)</name>
        <dbReference type="ChEBI" id="CHEBI:29105"/>
    </cofactor>
</comment>
<dbReference type="Pfam" id="PF00293">
    <property type="entry name" value="NUDIX"/>
    <property type="match status" value="1"/>
</dbReference>
<dbReference type="CDD" id="cd03429">
    <property type="entry name" value="NUDIX_NADH_pyrophosphatase_Nudt13"/>
    <property type="match status" value="1"/>
</dbReference>
<dbReference type="SUPFAM" id="SSF55811">
    <property type="entry name" value="Nudix"/>
    <property type="match status" value="1"/>
</dbReference>
<evidence type="ECO:0000256" key="5">
    <source>
        <dbReference type="ARBA" id="ARBA00022723"/>
    </source>
</evidence>
<keyword evidence="8" id="KW-0520">NAD</keyword>
<dbReference type="Gene3D" id="3.90.79.10">
    <property type="entry name" value="Nucleoside Triphosphate Pyrophosphohydrolase"/>
    <property type="match status" value="1"/>
</dbReference>
<dbReference type="Pfam" id="PF09297">
    <property type="entry name" value="Zn_ribbon_NUD"/>
    <property type="match status" value="1"/>
</dbReference>
<keyword evidence="13" id="KW-1185">Reference proteome</keyword>
<dbReference type="InterPro" id="IPR050241">
    <property type="entry name" value="NAD-cap_RNA_hydrolase_NudC"/>
</dbReference>
<dbReference type="GO" id="GO:0035529">
    <property type="term" value="F:NADH pyrophosphatase activity"/>
    <property type="evidence" value="ECO:0007669"/>
    <property type="project" value="TreeGrafter"/>
</dbReference>
<evidence type="ECO:0000256" key="6">
    <source>
        <dbReference type="ARBA" id="ARBA00022801"/>
    </source>
</evidence>
<comment type="caution">
    <text evidence="12">The sequence shown here is derived from an EMBL/GenBank/DDBJ whole genome shotgun (WGS) entry which is preliminary data.</text>
</comment>
<keyword evidence="5" id="KW-0479">Metal-binding</keyword>
<evidence type="ECO:0000256" key="1">
    <source>
        <dbReference type="ARBA" id="ARBA00001946"/>
    </source>
</evidence>
<dbReference type="GO" id="GO:0006742">
    <property type="term" value="P:NADP+ catabolic process"/>
    <property type="evidence" value="ECO:0007669"/>
    <property type="project" value="TreeGrafter"/>
</dbReference>
<dbReference type="EMBL" id="BMRJ01000001">
    <property type="protein sequence ID" value="GGR22133.1"/>
    <property type="molecule type" value="Genomic_DNA"/>
</dbReference>
<dbReference type="InterPro" id="IPR015797">
    <property type="entry name" value="NUDIX_hydrolase-like_dom_sf"/>
</dbReference>
<dbReference type="Gene3D" id="3.90.79.20">
    <property type="match status" value="1"/>
</dbReference>
<name>A0A918CH80_AGRME</name>
<comment type="cofactor">
    <cofactor evidence="1">
        <name>Mg(2+)</name>
        <dbReference type="ChEBI" id="CHEBI:18420"/>
    </cofactor>
</comment>
<keyword evidence="7" id="KW-0460">Magnesium</keyword>
<dbReference type="InterPro" id="IPR020084">
    <property type="entry name" value="NUDIX_hydrolase_CS"/>
</dbReference>
<evidence type="ECO:0000256" key="10">
    <source>
        <dbReference type="SAM" id="MobiDB-lite"/>
    </source>
</evidence>
<dbReference type="Proteomes" id="UP000610303">
    <property type="component" value="Unassembled WGS sequence"/>
</dbReference>
<dbReference type="PANTHER" id="PTHR42904:SF6">
    <property type="entry name" value="NAD-CAPPED RNA HYDROLASE NUDT12"/>
    <property type="match status" value="1"/>
</dbReference>
<reference evidence="12" key="1">
    <citation type="journal article" date="2014" name="Int. J. Syst. Evol. Microbiol.">
        <title>Complete genome sequence of Corynebacterium casei LMG S-19264T (=DSM 44701T), isolated from a smear-ripened cheese.</title>
        <authorList>
            <consortium name="US DOE Joint Genome Institute (JGI-PGF)"/>
            <person name="Walter F."/>
            <person name="Albersmeier A."/>
            <person name="Kalinowski J."/>
            <person name="Ruckert C."/>
        </authorList>
    </citation>
    <scope>NUCLEOTIDE SEQUENCE</scope>
    <source>
        <strain evidence="12">JCM 3346</strain>
    </source>
</reference>
<organism evidence="12 13">
    <name type="scientific">Agromyces mediolanus</name>
    <name type="common">Corynebacterium mediolanum</name>
    <dbReference type="NCBI Taxonomy" id="41986"/>
    <lineage>
        <taxon>Bacteria</taxon>
        <taxon>Bacillati</taxon>
        <taxon>Actinomycetota</taxon>
        <taxon>Actinomycetes</taxon>
        <taxon>Micrococcales</taxon>
        <taxon>Microbacteriaceae</taxon>
        <taxon>Agromyces</taxon>
    </lineage>
</organism>
<comment type="catalytic activity">
    <reaction evidence="9">
        <text>a 5'-end NAD(+)-phospho-ribonucleoside in mRNA + H2O = a 5'-end phospho-adenosine-phospho-ribonucleoside in mRNA + beta-nicotinamide D-ribonucleotide + 2 H(+)</text>
        <dbReference type="Rhea" id="RHEA:60876"/>
        <dbReference type="Rhea" id="RHEA-COMP:15698"/>
        <dbReference type="Rhea" id="RHEA-COMP:15719"/>
        <dbReference type="ChEBI" id="CHEBI:14649"/>
        <dbReference type="ChEBI" id="CHEBI:15377"/>
        <dbReference type="ChEBI" id="CHEBI:15378"/>
        <dbReference type="ChEBI" id="CHEBI:144029"/>
        <dbReference type="ChEBI" id="CHEBI:144051"/>
    </reaction>
    <physiologicalReaction direction="left-to-right" evidence="9">
        <dbReference type="Rhea" id="RHEA:60877"/>
    </physiologicalReaction>
</comment>
<dbReference type="PROSITE" id="PS51462">
    <property type="entry name" value="NUDIX"/>
    <property type="match status" value="1"/>
</dbReference>
<evidence type="ECO:0000256" key="9">
    <source>
        <dbReference type="ARBA" id="ARBA00023679"/>
    </source>
</evidence>
<dbReference type="PROSITE" id="PS00893">
    <property type="entry name" value="NUDIX_BOX"/>
    <property type="match status" value="1"/>
</dbReference>
<evidence type="ECO:0000259" key="11">
    <source>
        <dbReference type="PROSITE" id="PS51462"/>
    </source>
</evidence>
<feature type="domain" description="Nudix hydrolase" evidence="11">
    <location>
        <begin position="170"/>
        <end position="302"/>
    </location>
</feature>
<protein>
    <recommendedName>
        <fullName evidence="4">NAD(+) diphosphatase</fullName>
        <ecNumber evidence="4">3.6.1.22</ecNumber>
    </recommendedName>
</protein>
<comment type="similarity">
    <text evidence="3">Belongs to the Nudix hydrolase family. NudC subfamily.</text>
</comment>
<dbReference type="AlphaFoldDB" id="A0A918CH80"/>
<evidence type="ECO:0000256" key="8">
    <source>
        <dbReference type="ARBA" id="ARBA00023027"/>
    </source>
</evidence>
<dbReference type="Pfam" id="PF09296">
    <property type="entry name" value="NUDIX-like"/>
    <property type="match status" value="1"/>
</dbReference>
<evidence type="ECO:0000256" key="2">
    <source>
        <dbReference type="ARBA" id="ARBA00001947"/>
    </source>
</evidence>
<proteinExistence type="inferred from homology"/>
<dbReference type="EC" id="3.6.1.22" evidence="4"/>
<gene>
    <name evidence="12" type="ORF">GCM10010196_14680</name>
</gene>
<dbReference type="NCBIfam" id="NF001299">
    <property type="entry name" value="PRK00241.1"/>
    <property type="match status" value="1"/>
</dbReference>
<feature type="region of interest" description="Disordered" evidence="10">
    <location>
        <begin position="1"/>
        <end position="26"/>
    </location>
</feature>
<feature type="compositionally biased region" description="Basic and acidic residues" evidence="10">
    <location>
        <begin position="13"/>
        <end position="26"/>
    </location>
</feature>
<sequence length="318" mass="34441">MPESSLPPLARAAIDRDAAARSDPEREARFDADASALVLPVHDGRLLLAERHEGSAPELGLVAPLGLPTEALRCYLGRIELEGGRTAPVELRVYDDAAAGAIEAEEARWAPLRRAAALLDDRGQALAVEAIALASWHDAHPFCPRCGSPTEVSDAGWVRRCIAEERQLFPRTDPAVIVLVTDDDERVLLGSNALWEQRRFSLLAGFVEPGEPLEHAVVREIAEEAGIPADRVEYAGSQPWPLPASLMLGFRARLAAGADPAIARPDGEEILELRWFSRDDIAAAGEELFLPTGTSIAGWLLEHWYGGPLPTDVPWPSS</sequence>
<evidence type="ECO:0000313" key="13">
    <source>
        <dbReference type="Proteomes" id="UP000610303"/>
    </source>
</evidence>
<dbReference type="GO" id="GO:0019677">
    <property type="term" value="P:NAD+ catabolic process"/>
    <property type="evidence" value="ECO:0007669"/>
    <property type="project" value="TreeGrafter"/>
</dbReference>
<accession>A0A918CH80</accession>
<dbReference type="InterPro" id="IPR015376">
    <property type="entry name" value="Znr_NADH_PPase"/>
</dbReference>
<dbReference type="RefSeq" id="WP_189084593.1">
    <property type="nucleotide sequence ID" value="NZ_BMRJ01000001.1"/>
</dbReference>
<evidence type="ECO:0000256" key="4">
    <source>
        <dbReference type="ARBA" id="ARBA00012381"/>
    </source>
</evidence>
<evidence type="ECO:0000313" key="12">
    <source>
        <dbReference type="EMBL" id="GGR22133.1"/>
    </source>
</evidence>
<evidence type="ECO:0000256" key="3">
    <source>
        <dbReference type="ARBA" id="ARBA00009595"/>
    </source>
</evidence>
<dbReference type="InterPro" id="IPR049734">
    <property type="entry name" value="NudC-like_C"/>
</dbReference>
<dbReference type="GO" id="GO:0005829">
    <property type="term" value="C:cytosol"/>
    <property type="evidence" value="ECO:0007669"/>
    <property type="project" value="TreeGrafter"/>
</dbReference>